<proteinExistence type="predicted"/>
<accession>A0A7W3N2H7</accession>
<dbReference type="InterPro" id="IPR012338">
    <property type="entry name" value="Beta-lactam/transpept-like"/>
</dbReference>
<protein>
    <recommendedName>
        <fullName evidence="3">Serine hydrolase</fullName>
    </recommendedName>
</protein>
<comment type="caution">
    <text evidence="1">The sequence shown here is derived from an EMBL/GenBank/DDBJ whole genome shotgun (WGS) entry which is preliminary data.</text>
</comment>
<dbReference type="Gene3D" id="3.40.710.10">
    <property type="entry name" value="DD-peptidase/beta-lactamase superfamily"/>
    <property type="match status" value="1"/>
</dbReference>
<evidence type="ECO:0000313" key="1">
    <source>
        <dbReference type="EMBL" id="MBA9006288.1"/>
    </source>
</evidence>
<organism evidence="1 2">
    <name type="scientific">Thermomonospora cellulosilytica</name>
    <dbReference type="NCBI Taxonomy" id="1411118"/>
    <lineage>
        <taxon>Bacteria</taxon>
        <taxon>Bacillati</taxon>
        <taxon>Actinomycetota</taxon>
        <taxon>Actinomycetes</taxon>
        <taxon>Streptosporangiales</taxon>
        <taxon>Thermomonosporaceae</taxon>
        <taxon>Thermomonospora</taxon>
    </lineage>
</organism>
<gene>
    <name evidence="1" type="ORF">HNR21_005170</name>
</gene>
<reference evidence="1 2" key="1">
    <citation type="submission" date="2020-08" db="EMBL/GenBank/DDBJ databases">
        <title>Sequencing the genomes of 1000 actinobacteria strains.</title>
        <authorList>
            <person name="Klenk H.-P."/>
        </authorList>
    </citation>
    <scope>NUCLEOTIDE SEQUENCE [LARGE SCALE GENOMIC DNA]</scope>
    <source>
        <strain evidence="1 2">DSM 45823</strain>
    </source>
</reference>
<evidence type="ECO:0008006" key="3">
    <source>
        <dbReference type="Google" id="ProtNLM"/>
    </source>
</evidence>
<dbReference type="RefSeq" id="WP_312881275.1">
    <property type="nucleotide sequence ID" value="NZ_JACJII010000001.1"/>
</dbReference>
<dbReference type="AlphaFoldDB" id="A0A7W3N2H7"/>
<name>A0A7W3N2H7_9ACTN</name>
<dbReference type="EMBL" id="JACJII010000001">
    <property type="protein sequence ID" value="MBA9006288.1"/>
    <property type="molecule type" value="Genomic_DNA"/>
</dbReference>
<dbReference type="Proteomes" id="UP000539313">
    <property type="component" value="Unassembled WGS sequence"/>
</dbReference>
<dbReference type="SUPFAM" id="SSF56601">
    <property type="entry name" value="beta-lactamase/transpeptidase-like"/>
    <property type="match status" value="1"/>
</dbReference>
<evidence type="ECO:0000313" key="2">
    <source>
        <dbReference type="Proteomes" id="UP000539313"/>
    </source>
</evidence>
<sequence length="255" mass="27506">MPGGTRAGFVVFDRVAGRVTVSRDAHGTVRSASVVKVLIAVDFLERHRVVSAGDRGLLQGMLRSSDDRAATVLWNRGGRGAVVSRMVERIGLEDTAPPPASRPGYWGYTALSAADVVTVYRYVLERADARVRGFVLGEMRKATRCGRDGFDQYFGIPRAVPRPWAVKQGWSGFGLVPREPCRPAQGNAVWVRPAAVRAAPTLGVGRPVLHTTGIVGDGDRWIVAVWTLSPPGTPFATAASRITALTRQVHRAGTR</sequence>
<keyword evidence="2" id="KW-1185">Reference proteome</keyword>